<evidence type="ECO:0000259" key="1">
    <source>
        <dbReference type="PROSITE" id="PS51494"/>
    </source>
</evidence>
<keyword evidence="3" id="KW-1185">Reference proteome</keyword>
<reference evidence="3" key="1">
    <citation type="submission" date="2017-04" db="EMBL/GenBank/DDBJ databases">
        <authorList>
            <person name="Varghese N."/>
            <person name="Submissions S."/>
        </authorList>
    </citation>
    <scope>NUCLEOTIDE SEQUENCE [LARGE SCALE GENOMIC DNA]</scope>
    <source>
        <strain evidence="3">USBA 82</strain>
    </source>
</reference>
<dbReference type="RefSeq" id="WP_085543503.1">
    <property type="nucleotide sequence ID" value="NZ_FXBB01000001.1"/>
</dbReference>
<dbReference type="AlphaFoldDB" id="A0A1X7I8X4"/>
<dbReference type="Pfam" id="PF05580">
    <property type="entry name" value="Peptidase_S55"/>
    <property type="match status" value="1"/>
</dbReference>
<gene>
    <name evidence="2" type="ORF">SAMN06275492_101222</name>
</gene>
<proteinExistence type="predicted"/>
<dbReference type="PROSITE" id="PS51494">
    <property type="entry name" value="SPOIVB"/>
    <property type="match status" value="1"/>
</dbReference>
<name>A0A1X7I8X4_9BACT</name>
<sequence>MNYLKRFFAVFVLSLLVIDGGFASDFPFSTSIMGVDKIKPGQRGVAYTVVSGTSVVSFPVTVISVIPQDGDPDHLIAIKAEGPVIEKTGGIAAGMSGSPVYIDGRLIGAIGYGWNFSDHRLGLVTPIEDMAKVFSWTDKIPPFVKSVPIDQLEEVSGDYDSRRVLSLSGVGPRAQERLSEALGSQVMLSGGAGGGPVVETVAKLSPGDAIGVLLAWGDVTLGATGTLSALSTDGRFLAFAHPFIQKGSVAYPLTKAWIHHVVPSVESPFKIGSFGNVIGTVTQDRAQAIGGVLGAFPPSVDLAFRLYDRDEKKRSLKGFRVVSDPFLVSKIAPPVFLGLMDRTWGRKGAGTAKMTISFDGGGLYKGWSHTDFYFSPDDISDRVAQAVSGLVSSVILNPYRELLPLGVNFEVEVSSTPRILYIDRISLDKETYGPGDTVEVSVHMRPYRAREQVRKFYLSIPEGVAGPCQVTVRGGGLGEPDGGQGEMDRSISNLDDMLKELSDREKANEVVIELSYQPTVSDDRQSGMLPPTGEYPGEVRRRKIKEGSMRVYRSDYYVEGALDKSLVVLPGEF</sequence>
<dbReference type="OrthoDB" id="9765242at2"/>
<evidence type="ECO:0000313" key="2">
    <source>
        <dbReference type="EMBL" id="SMG10807.1"/>
    </source>
</evidence>
<feature type="domain" description="Peptidase S55" evidence="1">
    <location>
        <begin position="1"/>
        <end position="146"/>
    </location>
</feature>
<evidence type="ECO:0000313" key="3">
    <source>
        <dbReference type="Proteomes" id="UP000193355"/>
    </source>
</evidence>
<dbReference type="STRING" id="561720.SAMN06275492_101222"/>
<protein>
    <submittedName>
        <fullName evidence="2">SpoIVB peptidase S55</fullName>
    </submittedName>
</protein>
<accession>A0A1X7I8X4</accession>
<dbReference type="Proteomes" id="UP000193355">
    <property type="component" value="Unassembled WGS sequence"/>
</dbReference>
<dbReference type="EMBL" id="FXBB01000001">
    <property type="protein sequence ID" value="SMG10807.1"/>
    <property type="molecule type" value="Genomic_DNA"/>
</dbReference>
<organism evidence="2 3">
    <name type="scientific">Dethiosulfovibrio salsuginis</name>
    <dbReference type="NCBI Taxonomy" id="561720"/>
    <lineage>
        <taxon>Bacteria</taxon>
        <taxon>Thermotogati</taxon>
        <taxon>Synergistota</taxon>
        <taxon>Synergistia</taxon>
        <taxon>Synergistales</taxon>
        <taxon>Dethiosulfovibrionaceae</taxon>
        <taxon>Dethiosulfovibrio</taxon>
    </lineage>
</organism>
<dbReference type="InterPro" id="IPR008763">
    <property type="entry name" value="Peptidase_S55"/>
</dbReference>